<name>A0A6N7EWC0_9GAMM</name>
<evidence type="ECO:0000313" key="1">
    <source>
        <dbReference type="EMBL" id="MPV85719.1"/>
    </source>
</evidence>
<gene>
    <name evidence="1" type="ORF">GCU85_03065</name>
</gene>
<dbReference type="AlphaFoldDB" id="A0A6N7EWC0"/>
<sequence length="132" mass="15132">MIKKVGIAMTVASIVSTSLLLGCKDEAPAAEVITEKALQRWDIRIAGKVYGLYDFLSPAQQKLYEREAYELSYGRGLNYLEADVQSIECNEAETACDVKVFVKYQYKDFPGGRPLDEKWVKENDDWWYFEAK</sequence>
<reference evidence="1 2" key="1">
    <citation type="submission" date="2019-10" db="EMBL/GenBank/DDBJ databases">
        <title>Cardiobacteriales fam. a chemoheterotrophic member of the order Cardiobacteriales, and proposal of Cardiobacteriales fam. nov.</title>
        <authorList>
            <person name="Wang C."/>
        </authorList>
    </citation>
    <scope>NUCLEOTIDE SEQUENCE [LARGE SCALE GENOMIC DNA]</scope>
    <source>
        <strain evidence="1 2">ML27</strain>
    </source>
</reference>
<dbReference type="RefSeq" id="WP_152809222.1">
    <property type="nucleotide sequence ID" value="NZ_WHNW01000002.1"/>
</dbReference>
<dbReference type="EMBL" id="WHNW01000002">
    <property type="protein sequence ID" value="MPV85719.1"/>
    <property type="molecule type" value="Genomic_DNA"/>
</dbReference>
<dbReference type="PROSITE" id="PS51257">
    <property type="entry name" value="PROKAR_LIPOPROTEIN"/>
    <property type="match status" value="1"/>
</dbReference>
<organism evidence="1 2">
    <name type="scientific">Ostreibacterium oceani</name>
    <dbReference type="NCBI Taxonomy" id="2654998"/>
    <lineage>
        <taxon>Bacteria</taxon>
        <taxon>Pseudomonadati</taxon>
        <taxon>Pseudomonadota</taxon>
        <taxon>Gammaproteobacteria</taxon>
        <taxon>Cardiobacteriales</taxon>
        <taxon>Ostreibacteriaceae</taxon>
        <taxon>Ostreibacterium</taxon>
    </lineage>
</organism>
<evidence type="ECO:0008006" key="3">
    <source>
        <dbReference type="Google" id="ProtNLM"/>
    </source>
</evidence>
<protein>
    <recommendedName>
        <fullName evidence="3">Lipoprotein</fullName>
    </recommendedName>
</protein>
<keyword evidence="2" id="KW-1185">Reference proteome</keyword>
<dbReference type="Proteomes" id="UP000471298">
    <property type="component" value="Unassembled WGS sequence"/>
</dbReference>
<comment type="caution">
    <text evidence="1">The sequence shown here is derived from an EMBL/GenBank/DDBJ whole genome shotgun (WGS) entry which is preliminary data.</text>
</comment>
<accession>A0A6N7EWC0</accession>
<proteinExistence type="predicted"/>
<dbReference type="InParanoid" id="A0A6N7EWC0"/>
<evidence type="ECO:0000313" key="2">
    <source>
        <dbReference type="Proteomes" id="UP000471298"/>
    </source>
</evidence>